<organism evidence="1 2">
    <name type="scientific">Glossina morsitans morsitans</name>
    <name type="common">Savannah tsetse fly</name>
    <dbReference type="NCBI Taxonomy" id="37546"/>
    <lineage>
        <taxon>Eukaryota</taxon>
        <taxon>Metazoa</taxon>
        <taxon>Ecdysozoa</taxon>
        <taxon>Arthropoda</taxon>
        <taxon>Hexapoda</taxon>
        <taxon>Insecta</taxon>
        <taxon>Pterygota</taxon>
        <taxon>Neoptera</taxon>
        <taxon>Endopterygota</taxon>
        <taxon>Diptera</taxon>
        <taxon>Brachycera</taxon>
        <taxon>Muscomorpha</taxon>
        <taxon>Hippoboscoidea</taxon>
        <taxon>Glossinidae</taxon>
        <taxon>Glossina</taxon>
    </lineage>
</organism>
<evidence type="ECO:0000313" key="2">
    <source>
        <dbReference type="Proteomes" id="UP000092444"/>
    </source>
</evidence>
<dbReference type="Proteomes" id="UP000092444">
    <property type="component" value="Unassembled WGS sequence"/>
</dbReference>
<accession>A0A1B0G8Q7</accession>
<protein>
    <submittedName>
        <fullName evidence="1">Uncharacterized protein</fullName>
    </submittedName>
</protein>
<reference evidence="1" key="1">
    <citation type="submission" date="2020-05" db="UniProtKB">
        <authorList>
            <consortium name="EnsemblMetazoa"/>
        </authorList>
    </citation>
    <scope>IDENTIFICATION</scope>
    <source>
        <strain evidence="1">Yale</strain>
    </source>
</reference>
<dbReference type="AlphaFoldDB" id="A0A1B0G8Q7"/>
<name>A0A1B0G8Q7_GLOMM</name>
<sequence>ADHTEYFLCGHFLIEKQRAQLICSFLSSSYSILVVNVNIKANINRHAANELFSCLLSTSLTILETDRRNEYVVEKY</sequence>
<dbReference type="EnsemblMetazoa" id="GMOY009696-RA">
    <property type="protein sequence ID" value="GMOY009696-PA"/>
    <property type="gene ID" value="GMOY009696"/>
</dbReference>
<dbReference type="EMBL" id="CCAG010000299">
    <property type="status" value="NOT_ANNOTATED_CDS"/>
    <property type="molecule type" value="Genomic_DNA"/>
</dbReference>
<proteinExistence type="predicted"/>
<keyword evidence="2" id="KW-1185">Reference proteome</keyword>
<evidence type="ECO:0000313" key="1">
    <source>
        <dbReference type="EnsemblMetazoa" id="GMOY009696-PA"/>
    </source>
</evidence>